<evidence type="ECO:0000256" key="9">
    <source>
        <dbReference type="ARBA" id="ARBA00022729"/>
    </source>
</evidence>
<dbReference type="GO" id="GO:0004222">
    <property type="term" value="F:metalloendopeptidase activity"/>
    <property type="evidence" value="ECO:0007669"/>
    <property type="project" value="UniProtKB-EC"/>
</dbReference>
<feature type="chain" id="PRO_5031130281" description="microbial collagenase" evidence="18">
    <location>
        <begin position="22"/>
        <end position="867"/>
    </location>
</feature>
<accession>A0A7W7VYB1</accession>
<comment type="subcellular location">
    <subcellularLocation>
        <location evidence="4">Secreted</location>
    </subcellularLocation>
</comment>
<keyword evidence="15" id="KW-0865">Zymogen</keyword>
<dbReference type="EMBL" id="JACHJV010000002">
    <property type="protein sequence ID" value="MBB4927507.1"/>
    <property type="molecule type" value="Genomic_DNA"/>
</dbReference>
<dbReference type="EC" id="3.4.24.3" evidence="5"/>
<feature type="compositionally biased region" description="Low complexity" evidence="17">
    <location>
        <begin position="100"/>
        <end position="125"/>
    </location>
</feature>
<dbReference type="Pfam" id="PF08453">
    <property type="entry name" value="Peptidase_M9_N"/>
    <property type="match status" value="1"/>
</dbReference>
<evidence type="ECO:0000313" key="21">
    <source>
        <dbReference type="Proteomes" id="UP000540506"/>
    </source>
</evidence>
<comment type="caution">
    <text evidence="20">The sequence shown here is derived from an EMBL/GenBank/DDBJ whole genome shotgun (WGS) entry which is preliminary data.</text>
</comment>
<dbReference type="GO" id="GO:0005576">
    <property type="term" value="C:extracellular region"/>
    <property type="evidence" value="ECO:0007669"/>
    <property type="project" value="UniProtKB-SubCell"/>
</dbReference>
<comment type="cofactor">
    <cofactor evidence="2">
        <name>Ca(2+)</name>
        <dbReference type="ChEBI" id="CHEBI:29108"/>
    </cofactor>
</comment>
<reference evidence="20 21" key="1">
    <citation type="submission" date="2020-08" db="EMBL/GenBank/DDBJ databases">
        <title>Sequencing the genomes of 1000 actinobacteria strains.</title>
        <authorList>
            <person name="Klenk H.-P."/>
        </authorList>
    </citation>
    <scope>NUCLEOTIDE SEQUENCE [LARGE SCALE GENOMIC DNA]</scope>
    <source>
        <strain evidence="20 21">DSM 41654</strain>
    </source>
</reference>
<evidence type="ECO:0000256" key="10">
    <source>
        <dbReference type="ARBA" id="ARBA00022801"/>
    </source>
</evidence>
<feature type="domain" description="PKD" evidence="19">
    <location>
        <begin position="692"/>
        <end position="756"/>
    </location>
</feature>
<keyword evidence="7" id="KW-0645">Protease</keyword>
<comment type="catalytic activity">
    <reaction evidence="1">
        <text>Digestion of native collagen in the triple helical region at Xaa-|-Gly bonds. With synthetic peptides, a preference is shown for Gly at P3 and P1', Pro and Ala at P2 and P2', and hydroxyproline, Ala or Arg at P3'.</text>
        <dbReference type="EC" id="3.4.24.3"/>
    </reaction>
</comment>
<proteinExistence type="predicted"/>
<dbReference type="SUPFAM" id="SSF49299">
    <property type="entry name" value="PKD domain"/>
    <property type="match status" value="1"/>
</dbReference>
<keyword evidence="8" id="KW-0479">Metal-binding</keyword>
<dbReference type="PROSITE" id="PS50093">
    <property type="entry name" value="PKD"/>
    <property type="match status" value="1"/>
</dbReference>
<dbReference type="GO" id="GO:0005975">
    <property type="term" value="P:carbohydrate metabolic process"/>
    <property type="evidence" value="ECO:0007669"/>
    <property type="project" value="UniProtKB-ARBA"/>
</dbReference>
<evidence type="ECO:0000256" key="16">
    <source>
        <dbReference type="PIRSR" id="PIRSR602169-1"/>
    </source>
</evidence>
<evidence type="ECO:0000256" key="2">
    <source>
        <dbReference type="ARBA" id="ARBA00001913"/>
    </source>
</evidence>
<dbReference type="CDD" id="cd00146">
    <property type="entry name" value="PKD"/>
    <property type="match status" value="1"/>
</dbReference>
<evidence type="ECO:0000256" key="18">
    <source>
        <dbReference type="SAM" id="SignalP"/>
    </source>
</evidence>
<keyword evidence="13" id="KW-0843">Virulence</keyword>
<dbReference type="InterPro" id="IPR013783">
    <property type="entry name" value="Ig-like_fold"/>
</dbReference>
<dbReference type="InterPro" id="IPR022409">
    <property type="entry name" value="PKD/Chitinase_dom"/>
</dbReference>
<feature type="region of interest" description="Disordered" evidence="17">
    <location>
        <begin position="89"/>
        <end position="130"/>
    </location>
</feature>
<dbReference type="Gene3D" id="2.60.120.380">
    <property type="match status" value="1"/>
</dbReference>
<comment type="cofactor">
    <cofactor evidence="3">
        <name>Zn(2+)</name>
        <dbReference type="ChEBI" id="CHEBI:29105"/>
    </cofactor>
</comment>
<keyword evidence="6" id="KW-0964">Secreted</keyword>
<keyword evidence="11" id="KW-0862">Zinc</keyword>
<evidence type="ECO:0000256" key="11">
    <source>
        <dbReference type="ARBA" id="ARBA00022833"/>
    </source>
</evidence>
<dbReference type="RefSeq" id="WP_184943884.1">
    <property type="nucleotide sequence ID" value="NZ_JACHJV010000002.1"/>
</dbReference>
<keyword evidence="21" id="KW-1185">Reference proteome</keyword>
<evidence type="ECO:0000256" key="7">
    <source>
        <dbReference type="ARBA" id="ARBA00022670"/>
    </source>
</evidence>
<dbReference type="Gene3D" id="1.10.390.20">
    <property type="match status" value="1"/>
</dbReference>
<evidence type="ECO:0000256" key="15">
    <source>
        <dbReference type="ARBA" id="ARBA00023145"/>
    </source>
</evidence>
<organism evidence="20 21">
    <name type="scientific">Kitasatospora kifunensis</name>
    <name type="common">Streptomyces kifunensis</name>
    <dbReference type="NCBI Taxonomy" id="58351"/>
    <lineage>
        <taxon>Bacteria</taxon>
        <taxon>Bacillati</taxon>
        <taxon>Actinomycetota</taxon>
        <taxon>Actinomycetes</taxon>
        <taxon>Kitasatosporales</taxon>
        <taxon>Streptomycetaceae</taxon>
        <taxon>Kitasatospora</taxon>
    </lineage>
</organism>
<dbReference type="Gene3D" id="3.40.30.160">
    <property type="entry name" value="Collagenase ColT, N-terminal domain"/>
    <property type="match status" value="1"/>
</dbReference>
<dbReference type="PRINTS" id="PR00931">
    <property type="entry name" value="MICOLLPTASE"/>
</dbReference>
<dbReference type="Pfam" id="PF04151">
    <property type="entry name" value="PPC"/>
    <property type="match status" value="1"/>
</dbReference>
<dbReference type="InterPro" id="IPR013661">
    <property type="entry name" value="Peptidase_M9_N_dom"/>
</dbReference>
<dbReference type="Pfam" id="PF18911">
    <property type="entry name" value="PKD_4"/>
    <property type="match status" value="1"/>
</dbReference>
<name>A0A7W7VYB1_KITKI</name>
<keyword evidence="14" id="KW-0482">Metalloprotease</keyword>
<dbReference type="InterPro" id="IPR007280">
    <property type="entry name" value="Peptidase_C_arc/bac"/>
</dbReference>
<evidence type="ECO:0000256" key="3">
    <source>
        <dbReference type="ARBA" id="ARBA00001947"/>
    </source>
</evidence>
<dbReference type="AlphaFoldDB" id="A0A7W7VYB1"/>
<dbReference type="InterPro" id="IPR035986">
    <property type="entry name" value="PKD_dom_sf"/>
</dbReference>
<dbReference type="SMART" id="SM00089">
    <property type="entry name" value="PKD"/>
    <property type="match status" value="1"/>
</dbReference>
<feature type="active site" evidence="16">
    <location>
        <position position="532"/>
    </location>
</feature>
<protein>
    <recommendedName>
        <fullName evidence="5">microbial collagenase</fullName>
        <ecNumber evidence="5">3.4.24.3</ecNumber>
    </recommendedName>
</protein>
<dbReference type="PANTHER" id="PTHR13062:SF9">
    <property type="entry name" value="MICROBIAL COLLAGENASE"/>
    <property type="match status" value="1"/>
</dbReference>
<keyword evidence="9 18" id="KW-0732">Signal</keyword>
<dbReference type="InterPro" id="IPR002169">
    <property type="entry name" value="Peptidase_M9A/M9B"/>
</dbReference>
<keyword evidence="12" id="KW-0106">Calcium</keyword>
<dbReference type="Gene3D" id="2.60.40.10">
    <property type="entry name" value="Immunoglobulins"/>
    <property type="match status" value="1"/>
</dbReference>
<dbReference type="Proteomes" id="UP000540506">
    <property type="component" value="Unassembled WGS sequence"/>
</dbReference>
<gene>
    <name evidence="20" type="ORF">FHR34_006602</name>
</gene>
<evidence type="ECO:0000256" key="17">
    <source>
        <dbReference type="SAM" id="MobiDB-lite"/>
    </source>
</evidence>
<dbReference type="GO" id="GO:0006508">
    <property type="term" value="P:proteolysis"/>
    <property type="evidence" value="ECO:0007669"/>
    <property type="project" value="UniProtKB-KW"/>
</dbReference>
<evidence type="ECO:0000313" key="20">
    <source>
        <dbReference type="EMBL" id="MBB4927507.1"/>
    </source>
</evidence>
<evidence type="ECO:0000259" key="19">
    <source>
        <dbReference type="PROSITE" id="PS50093"/>
    </source>
</evidence>
<evidence type="ECO:0000256" key="1">
    <source>
        <dbReference type="ARBA" id="ARBA00000424"/>
    </source>
</evidence>
<evidence type="ECO:0000256" key="4">
    <source>
        <dbReference type="ARBA" id="ARBA00004613"/>
    </source>
</evidence>
<dbReference type="GO" id="GO:0008270">
    <property type="term" value="F:zinc ion binding"/>
    <property type="evidence" value="ECO:0007669"/>
    <property type="project" value="InterPro"/>
</dbReference>
<dbReference type="PROSITE" id="PS51257">
    <property type="entry name" value="PROKAR_LIPOPROTEIN"/>
    <property type="match status" value="1"/>
</dbReference>
<evidence type="ECO:0000256" key="13">
    <source>
        <dbReference type="ARBA" id="ARBA00023026"/>
    </source>
</evidence>
<dbReference type="Pfam" id="PF01752">
    <property type="entry name" value="Peptidase_M9"/>
    <property type="match status" value="1"/>
</dbReference>
<evidence type="ECO:0000256" key="12">
    <source>
        <dbReference type="ARBA" id="ARBA00022837"/>
    </source>
</evidence>
<evidence type="ECO:0000256" key="6">
    <source>
        <dbReference type="ARBA" id="ARBA00022525"/>
    </source>
</evidence>
<sequence>MRLRISLPTLMAGLVAGCATAATLLPAPALAATGPAMAGPTLAKPAAATSQVLPKPLGPTVAAGSADLAPVAAPLPPALLGQAVMGQPAGTAVQTTPRPAKSQATPAKPAAAKSATAPRASAGATQSCTPGDFGSRTGADLVSFIESSTTDCVNTLFNVTGTDAGNVFKEQQMLTVAQAFQGLATNYAGNDSTGIWQLVLFLRAGYYVQSYNAGAVGNYDAALTSATKAGLDAFFAGQHWRDVNDDNGNVLYDVLVLTDSANLQGSYLNLYQQVLNGYTNSYNAFPKLVNAVNAVLSAPLWRGNYNPDFVNAVSADPSILNTLSTFALNHKDLLTGENAFLDENAGNDLARMAGDNATIEAVARPLVKSVLDASQITGSTGPLYVHTAYQADAFDGAQCSYYNTCDLPAKLTAAILPDTLVCDNRTIEAEALTPADLAAVCTSLRGEDTFFHNMVKDNGPVPGQYDKTYTLGVFANQADYVNYSWAIFGNSTDNGGQTVMDPTDPNNQAVSVMYQKSYNDGFTANVWNLNHEYTHYLDGIYDMKGSFSTEISVPDIWWIEGVAEYESYTYRGTTDTQAMAEAAKHTYKLSTLFQNTYDNSDSVRTYPWGYLAVRYMLEKHPADVTAMLDHFRTGDFQGAYAVYNSIGTGYDADFDSWLNTCAAGACYAAGPTALFDQSVSGATVSLTDKSVETGSSAKISSWHWTFGDGTSSDEQNPTHTYAAAGTYTVDLTATDSDGKSASTPTSVTVTAGGGGTTLPTCTDARTDAMGQNCSRPGQAATAGNLDYLYVYLPAGTTTLKVSTSGGTGTASLYYNADTWASPSAFTASSTNPGTTQAITVTNTTAGYRYLSLYANTDFSGVTVSTQY</sequence>
<dbReference type="InterPro" id="IPR000601">
    <property type="entry name" value="PKD_dom"/>
</dbReference>
<keyword evidence="10 20" id="KW-0378">Hydrolase</keyword>
<evidence type="ECO:0000256" key="5">
    <source>
        <dbReference type="ARBA" id="ARBA00012653"/>
    </source>
</evidence>
<feature type="signal peptide" evidence="18">
    <location>
        <begin position="1"/>
        <end position="21"/>
    </location>
</feature>
<evidence type="ECO:0000256" key="8">
    <source>
        <dbReference type="ARBA" id="ARBA00022723"/>
    </source>
</evidence>
<evidence type="ECO:0000256" key="14">
    <source>
        <dbReference type="ARBA" id="ARBA00023049"/>
    </source>
</evidence>
<dbReference type="PANTHER" id="PTHR13062">
    <property type="entry name" value="COLLAGENASE"/>
    <property type="match status" value="1"/>
</dbReference>